<dbReference type="EMBL" id="SJPN01000005">
    <property type="protein sequence ID" value="TWU01336.1"/>
    <property type="molecule type" value="Genomic_DNA"/>
</dbReference>
<dbReference type="AlphaFoldDB" id="A0A5C6AQJ1"/>
<feature type="transmembrane region" description="Helical" evidence="1">
    <location>
        <begin position="44"/>
        <end position="68"/>
    </location>
</feature>
<evidence type="ECO:0000313" key="2">
    <source>
        <dbReference type="EMBL" id="TWU01336.1"/>
    </source>
</evidence>
<reference evidence="2 3" key="1">
    <citation type="submission" date="2019-02" db="EMBL/GenBank/DDBJ databases">
        <title>Deep-cultivation of Planctomycetes and their phenomic and genomic characterization uncovers novel biology.</title>
        <authorList>
            <person name="Wiegand S."/>
            <person name="Jogler M."/>
            <person name="Boedeker C."/>
            <person name="Pinto D."/>
            <person name="Vollmers J."/>
            <person name="Rivas-Marin E."/>
            <person name="Kohn T."/>
            <person name="Peeters S.H."/>
            <person name="Heuer A."/>
            <person name="Rast P."/>
            <person name="Oberbeckmann S."/>
            <person name="Bunk B."/>
            <person name="Jeske O."/>
            <person name="Meyerdierks A."/>
            <person name="Storesund J.E."/>
            <person name="Kallscheuer N."/>
            <person name="Luecker S."/>
            <person name="Lage O.M."/>
            <person name="Pohl T."/>
            <person name="Merkel B.J."/>
            <person name="Hornburger P."/>
            <person name="Mueller R.-W."/>
            <person name="Bruemmer F."/>
            <person name="Labrenz M."/>
            <person name="Spormann A.M."/>
            <person name="Op Den Camp H."/>
            <person name="Overmann J."/>
            <person name="Amann R."/>
            <person name="Jetten M.S.M."/>
            <person name="Mascher T."/>
            <person name="Medema M.H."/>
            <person name="Devos D.P."/>
            <person name="Kaster A.-K."/>
            <person name="Ovreas L."/>
            <person name="Rohde M."/>
            <person name="Galperin M.Y."/>
            <person name="Jogler C."/>
        </authorList>
    </citation>
    <scope>NUCLEOTIDE SEQUENCE [LARGE SCALE GENOMIC DNA]</scope>
    <source>
        <strain evidence="2 3">Pla52n</strain>
    </source>
</reference>
<organism evidence="2 3">
    <name type="scientific">Stieleria varia</name>
    <dbReference type="NCBI Taxonomy" id="2528005"/>
    <lineage>
        <taxon>Bacteria</taxon>
        <taxon>Pseudomonadati</taxon>
        <taxon>Planctomycetota</taxon>
        <taxon>Planctomycetia</taxon>
        <taxon>Pirellulales</taxon>
        <taxon>Pirellulaceae</taxon>
        <taxon>Stieleria</taxon>
    </lineage>
</organism>
<evidence type="ECO:0008006" key="4">
    <source>
        <dbReference type="Google" id="ProtNLM"/>
    </source>
</evidence>
<feature type="transmembrane region" description="Helical" evidence="1">
    <location>
        <begin position="237"/>
        <end position="254"/>
    </location>
</feature>
<dbReference type="OrthoDB" id="274202at2"/>
<sequence>MPDTNPYAAPDVPIDDRTSLNFNGEIEERDYAELLPIKDFESKIYLGLMLILAAVASLSLVMITWGLITRGWENRLVSVFAVTFAIIAGAVIIYLYNRPLSRARRKLKLSPDLLGPASGVVNESGVRFHDGALLHWFSPESLRNAKVSRTGVRIQVDGNTYRFLAITSRLFDGFNSEVCRSLQRKWRESRKTGGATVDEGDEVGIRELGDIPTDSVSFRGFVKLEQSLRTPQIRRSLIIDFVIATTSLILGIAVTQIPFWIRVGLIAFGCFAAVTNGIQWKRYLRGVNVVSWNQSGWLSAAEMAFFQNGRGVRFSLDRIVSYREIGAMFVLSTQLNQNYFLARDHIASDDEWSRLKAYLEPKRQMA</sequence>
<dbReference type="Proteomes" id="UP000320176">
    <property type="component" value="Unassembled WGS sequence"/>
</dbReference>
<evidence type="ECO:0000313" key="3">
    <source>
        <dbReference type="Proteomes" id="UP000320176"/>
    </source>
</evidence>
<proteinExistence type="predicted"/>
<keyword evidence="3" id="KW-1185">Reference proteome</keyword>
<protein>
    <recommendedName>
        <fullName evidence="4">YcxB-like protein domain-containing protein</fullName>
    </recommendedName>
</protein>
<keyword evidence="1" id="KW-0472">Membrane</keyword>
<feature type="transmembrane region" description="Helical" evidence="1">
    <location>
        <begin position="260"/>
        <end position="278"/>
    </location>
</feature>
<accession>A0A5C6AQJ1</accession>
<comment type="caution">
    <text evidence="2">The sequence shown here is derived from an EMBL/GenBank/DDBJ whole genome shotgun (WGS) entry which is preliminary data.</text>
</comment>
<keyword evidence="1" id="KW-0812">Transmembrane</keyword>
<keyword evidence="1" id="KW-1133">Transmembrane helix</keyword>
<dbReference type="RefSeq" id="WP_146521769.1">
    <property type="nucleotide sequence ID" value="NZ_CP151726.1"/>
</dbReference>
<feature type="transmembrane region" description="Helical" evidence="1">
    <location>
        <begin position="74"/>
        <end position="96"/>
    </location>
</feature>
<gene>
    <name evidence="2" type="ORF">Pla52n_47100</name>
</gene>
<name>A0A5C6AQJ1_9BACT</name>
<evidence type="ECO:0000256" key="1">
    <source>
        <dbReference type="SAM" id="Phobius"/>
    </source>
</evidence>